<dbReference type="AlphaFoldDB" id="X1FP43"/>
<proteinExistence type="predicted"/>
<dbReference type="Pfam" id="PF18928">
    <property type="entry name" value="DUF5677"/>
    <property type="match status" value="1"/>
</dbReference>
<comment type="caution">
    <text evidence="1">The sequence shown here is derived from an EMBL/GenBank/DDBJ whole genome shotgun (WGS) entry which is preliminary data.</text>
</comment>
<accession>X1FP43</accession>
<protein>
    <submittedName>
        <fullName evidence="1">Uncharacterized protein</fullName>
    </submittedName>
</protein>
<evidence type="ECO:0000313" key="1">
    <source>
        <dbReference type="EMBL" id="GAH46757.1"/>
    </source>
</evidence>
<gene>
    <name evidence="1" type="ORF">S03H2_17484</name>
</gene>
<reference evidence="1" key="1">
    <citation type="journal article" date="2014" name="Front. Microbiol.">
        <title>High frequency of phylogenetically diverse reductive dehalogenase-homologous genes in deep subseafloor sedimentary metagenomes.</title>
        <authorList>
            <person name="Kawai M."/>
            <person name="Futagami T."/>
            <person name="Toyoda A."/>
            <person name="Takaki Y."/>
            <person name="Nishi S."/>
            <person name="Hori S."/>
            <person name="Arai W."/>
            <person name="Tsubouchi T."/>
            <person name="Morono Y."/>
            <person name="Uchiyama I."/>
            <person name="Ito T."/>
            <person name="Fujiyama A."/>
            <person name="Inagaki F."/>
            <person name="Takami H."/>
        </authorList>
    </citation>
    <scope>NUCLEOTIDE SEQUENCE</scope>
    <source>
        <strain evidence="1">Expedition CK06-06</strain>
    </source>
</reference>
<sequence length="268" mass="30926">MVTFDELEKADVSDLSVRVRVEAFYKGTVEVSKFAGSVMIPLLRGQINLNDKEKSIVGTYYRMYLWIRSMVAMNGRIYFQAAAAAARSLFELLLDMKILATDKTGQWVERFHVFPEIEKFRVAGNLMSFCDSHPNIVIRDVSHRRAFINKQGRRQRIHQSIVKYWGRTKKGKPNRPEHWTGKKVQKRAHHLGLKYEELYVRVYPLLSWYIHSGSTGYVDFSPEGLEACFGVSHSVAQEAFLEATLVCAHEMKISKVLQWLPKVIADLR</sequence>
<dbReference type="InterPro" id="IPR043733">
    <property type="entry name" value="DUF5677"/>
</dbReference>
<feature type="non-terminal residue" evidence="1">
    <location>
        <position position="268"/>
    </location>
</feature>
<dbReference type="EMBL" id="BARU01009024">
    <property type="protein sequence ID" value="GAH46757.1"/>
    <property type="molecule type" value="Genomic_DNA"/>
</dbReference>
<name>X1FP43_9ZZZZ</name>
<organism evidence="1">
    <name type="scientific">marine sediment metagenome</name>
    <dbReference type="NCBI Taxonomy" id="412755"/>
    <lineage>
        <taxon>unclassified sequences</taxon>
        <taxon>metagenomes</taxon>
        <taxon>ecological metagenomes</taxon>
    </lineage>
</organism>